<feature type="chain" id="PRO_5042071341" evidence="2">
    <location>
        <begin position="27"/>
        <end position="103"/>
    </location>
</feature>
<dbReference type="Proteomes" id="UP001293254">
    <property type="component" value="Unassembled WGS sequence"/>
</dbReference>
<keyword evidence="4" id="KW-1185">Reference proteome</keyword>
<name>A0AAE1XQJ6_9LAMI</name>
<dbReference type="EMBL" id="JACGWO010000010">
    <property type="protein sequence ID" value="KAK4416215.1"/>
    <property type="molecule type" value="Genomic_DNA"/>
</dbReference>
<organism evidence="3 4">
    <name type="scientific">Sesamum alatum</name>
    <dbReference type="NCBI Taxonomy" id="300844"/>
    <lineage>
        <taxon>Eukaryota</taxon>
        <taxon>Viridiplantae</taxon>
        <taxon>Streptophyta</taxon>
        <taxon>Embryophyta</taxon>
        <taxon>Tracheophyta</taxon>
        <taxon>Spermatophyta</taxon>
        <taxon>Magnoliopsida</taxon>
        <taxon>eudicotyledons</taxon>
        <taxon>Gunneridae</taxon>
        <taxon>Pentapetalae</taxon>
        <taxon>asterids</taxon>
        <taxon>lamiids</taxon>
        <taxon>Lamiales</taxon>
        <taxon>Pedaliaceae</taxon>
        <taxon>Sesamum</taxon>
    </lineage>
</organism>
<evidence type="ECO:0000256" key="2">
    <source>
        <dbReference type="SAM" id="SignalP"/>
    </source>
</evidence>
<feature type="region of interest" description="Disordered" evidence="1">
    <location>
        <begin position="48"/>
        <end position="103"/>
    </location>
</feature>
<evidence type="ECO:0000313" key="3">
    <source>
        <dbReference type="EMBL" id="KAK4416215.1"/>
    </source>
</evidence>
<evidence type="ECO:0000313" key="4">
    <source>
        <dbReference type="Proteomes" id="UP001293254"/>
    </source>
</evidence>
<dbReference type="AlphaFoldDB" id="A0AAE1XQJ6"/>
<reference evidence="3" key="1">
    <citation type="submission" date="2020-06" db="EMBL/GenBank/DDBJ databases">
        <authorList>
            <person name="Li T."/>
            <person name="Hu X."/>
            <person name="Zhang T."/>
            <person name="Song X."/>
            <person name="Zhang H."/>
            <person name="Dai N."/>
            <person name="Sheng W."/>
            <person name="Hou X."/>
            <person name="Wei L."/>
        </authorList>
    </citation>
    <scope>NUCLEOTIDE SEQUENCE</scope>
    <source>
        <strain evidence="3">3651</strain>
        <tissue evidence="3">Leaf</tissue>
    </source>
</reference>
<protein>
    <submittedName>
        <fullName evidence="3">Uncharacterized protein</fullName>
    </submittedName>
</protein>
<gene>
    <name evidence="3" type="ORF">Salat_2447000</name>
</gene>
<sequence>MAFKTTLIVLTLLLFVWLMILSSAAARHSGAAKDRSVVKHMKLMKGADHQLGIKINKHPPHDHDHDHFMMRKRKQSSPNYKPTQRLDDSKSTSPGHSPGIGHG</sequence>
<proteinExistence type="predicted"/>
<keyword evidence="2" id="KW-0732">Signal</keyword>
<reference evidence="3" key="2">
    <citation type="journal article" date="2024" name="Plant">
        <title>Genomic evolution and insights into agronomic trait innovations of Sesamum species.</title>
        <authorList>
            <person name="Miao H."/>
            <person name="Wang L."/>
            <person name="Qu L."/>
            <person name="Liu H."/>
            <person name="Sun Y."/>
            <person name="Le M."/>
            <person name="Wang Q."/>
            <person name="Wei S."/>
            <person name="Zheng Y."/>
            <person name="Lin W."/>
            <person name="Duan Y."/>
            <person name="Cao H."/>
            <person name="Xiong S."/>
            <person name="Wang X."/>
            <person name="Wei L."/>
            <person name="Li C."/>
            <person name="Ma Q."/>
            <person name="Ju M."/>
            <person name="Zhao R."/>
            <person name="Li G."/>
            <person name="Mu C."/>
            <person name="Tian Q."/>
            <person name="Mei H."/>
            <person name="Zhang T."/>
            <person name="Gao T."/>
            <person name="Zhang H."/>
        </authorList>
    </citation>
    <scope>NUCLEOTIDE SEQUENCE</scope>
    <source>
        <strain evidence="3">3651</strain>
    </source>
</reference>
<accession>A0AAE1XQJ6</accession>
<feature type="compositionally biased region" description="Basic and acidic residues" evidence="1">
    <location>
        <begin position="59"/>
        <end position="69"/>
    </location>
</feature>
<comment type="caution">
    <text evidence="3">The sequence shown here is derived from an EMBL/GenBank/DDBJ whole genome shotgun (WGS) entry which is preliminary data.</text>
</comment>
<evidence type="ECO:0000256" key="1">
    <source>
        <dbReference type="SAM" id="MobiDB-lite"/>
    </source>
</evidence>
<feature type="signal peptide" evidence="2">
    <location>
        <begin position="1"/>
        <end position="26"/>
    </location>
</feature>